<dbReference type="Proteomes" id="UP000658690">
    <property type="component" value="Unassembled WGS sequence"/>
</dbReference>
<keyword evidence="3" id="KW-1185">Reference proteome</keyword>
<dbReference type="CDD" id="cd02440">
    <property type="entry name" value="AdoMet_MTases"/>
    <property type="match status" value="1"/>
</dbReference>
<protein>
    <submittedName>
        <fullName evidence="2">Methyltransferase domain-containing protein</fullName>
    </submittedName>
</protein>
<comment type="caution">
    <text evidence="2">The sequence shown here is derived from an EMBL/GenBank/DDBJ whole genome shotgun (WGS) entry which is preliminary data.</text>
</comment>
<organism evidence="2 3">
    <name type="scientific">Paenibacillus germinis</name>
    <dbReference type="NCBI Taxonomy" id="2654979"/>
    <lineage>
        <taxon>Bacteria</taxon>
        <taxon>Bacillati</taxon>
        <taxon>Bacillota</taxon>
        <taxon>Bacilli</taxon>
        <taxon>Bacillales</taxon>
        <taxon>Paenibacillaceae</taxon>
        <taxon>Paenibacillus</taxon>
    </lineage>
</organism>
<keyword evidence="2" id="KW-0489">Methyltransferase</keyword>
<evidence type="ECO:0000313" key="2">
    <source>
        <dbReference type="EMBL" id="NOU86206.1"/>
    </source>
</evidence>
<evidence type="ECO:0000259" key="1">
    <source>
        <dbReference type="Pfam" id="PF13649"/>
    </source>
</evidence>
<feature type="domain" description="Methyltransferase" evidence="1">
    <location>
        <begin position="17"/>
        <end position="82"/>
    </location>
</feature>
<sequence length="216" mass="24247">MILAEKINSSLCEGRLLDVGCGHGEFALQFALNANEVVGIDVVEGFIEKGNKAKSIENINFLIIDGNGNLPFPNDYFDVAYTKKGPRDWYHDGNRIVRAGGTILGFYHAGSHGALRELFPGLYSQIPKPEANDILRELNLHESGLTDIKVELLEEIEYLSTPEDVLIKKCFGQSKKLKEIVWQECLQDVERIFNKYATSKGLKIINYYHLLTARAS</sequence>
<gene>
    <name evidence="2" type="ORF">GC102_10520</name>
</gene>
<dbReference type="InterPro" id="IPR041698">
    <property type="entry name" value="Methyltransf_25"/>
</dbReference>
<dbReference type="Gene3D" id="3.40.50.150">
    <property type="entry name" value="Vaccinia Virus protein VP39"/>
    <property type="match status" value="1"/>
</dbReference>
<dbReference type="InterPro" id="IPR029063">
    <property type="entry name" value="SAM-dependent_MTases_sf"/>
</dbReference>
<proteinExistence type="predicted"/>
<dbReference type="SUPFAM" id="SSF53335">
    <property type="entry name" value="S-adenosyl-L-methionine-dependent methyltransferases"/>
    <property type="match status" value="1"/>
</dbReference>
<dbReference type="GO" id="GO:0008168">
    <property type="term" value="F:methyltransferase activity"/>
    <property type="evidence" value="ECO:0007669"/>
    <property type="project" value="UniProtKB-KW"/>
</dbReference>
<accession>A0ABX1Z2G7</accession>
<dbReference type="Pfam" id="PF13649">
    <property type="entry name" value="Methyltransf_25"/>
    <property type="match status" value="1"/>
</dbReference>
<name>A0ABX1Z2G7_9BACL</name>
<keyword evidence="2" id="KW-0808">Transferase</keyword>
<dbReference type="GO" id="GO:0032259">
    <property type="term" value="P:methylation"/>
    <property type="evidence" value="ECO:0007669"/>
    <property type="project" value="UniProtKB-KW"/>
</dbReference>
<reference evidence="2 3" key="1">
    <citation type="submission" date="2019-10" db="EMBL/GenBank/DDBJ databases">
        <title>Description of Paenibacillus choica sp. nov.</title>
        <authorList>
            <person name="Carlier A."/>
            <person name="Qi S."/>
        </authorList>
    </citation>
    <scope>NUCLEOTIDE SEQUENCE [LARGE SCALE GENOMIC DNA]</scope>
    <source>
        <strain evidence="2 3">LMG 31460</strain>
    </source>
</reference>
<dbReference type="EMBL" id="WHOC01000049">
    <property type="protein sequence ID" value="NOU86206.1"/>
    <property type="molecule type" value="Genomic_DNA"/>
</dbReference>
<evidence type="ECO:0000313" key="3">
    <source>
        <dbReference type="Proteomes" id="UP000658690"/>
    </source>
</evidence>